<dbReference type="OrthoDB" id="9809354at2"/>
<keyword evidence="4" id="KW-0378">Hydrolase</keyword>
<dbReference type="GO" id="GO:0006508">
    <property type="term" value="P:proteolysis"/>
    <property type="evidence" value="ECO:0007669"/>
    <property type="project" value="UniProtKB-KW"/>
</dbReference>
<dbReference type="Pfam" id="PF00883">
    <property type="entry name" value="Peptidase_M17"/>
    <property type="match status" value="1"/>
</dbReference>
<dbReference type="RefSeq" id="WP_131598556.1">
    <property type="nucleotide sequence ID" value="NZ_CBDBYK010000001.1"/>
</dbReference>
<keyword evidence="3" id="KW-0645">Protease</keyword>
<dbReference type="PANTHER" id="PTHR11963:SF23">
    <property type="entry name" value="CYTOSOL AMINOPEPTIDASE"/>
    <property type="match status" value="1"/>
</dbReference>
<dbReference type="GO" id="GO:0030145">
    <property type="term" value="F:manganese ion binding"/>
    <property type="evidence" value="ECO:0007669"/>
    <property type="project" value="InterPro"/>
</dbReference>
<dbReference type="Gene3D" id="3.40.630.10">
    <property type="entry name" value="Zn peptidases"/>
    <property type="match status" value="1"/>
</dbReference>
<dbReference type="SUPFAM" id="SSF53187">
    <property type="entry name" value="Zn-dependent exopeptidases"/>
    <property type="match status" value="1"/>
</dbReference>
<gene>
    <name evidence="10" type="ORF">C4B24_01225</name>
</gene>
<evidence type="ECO:0000259" key="9">
    <source>
        <dbReference type="PROSITE" id="PS00631"/>
    </source>
</evidence>
<evidence type="ECO:0000256" key="1">
    <source>
        <dbReference type="ARBA" id="ARBA00009528"/>
    </source>
</evidence>
<organism evidence="10 11">
    <name type="scientific">Mycoplasma marinum</name>
    <dbReference type="NCBI Taxonomy" id="1937190"/>
    <lineage>
        <taxon>Bacteria</taxon>
        <taxon>Bacillati</taxon>
        <taxon>Mycoplasmatota</taxon>
        <taxon>Mollicutes</taxon>
        <taxon>Mycoplasmataceae</taxon>
        <taxon>Mycoplasma</taxon>
    </lineage>
</organism>
<sequence>MIKLGKSKKNLFTLEAVFEKSKMPKEVLKEKNIITEFPTESKAYIYLGKKSAYSVETLKGTIEKIVKGNKRGFNILVDSFIADKVKEKNVVKSFVEEGTYFANTLWNKKTGDNKPKEAKEMILVNAKSKTSKDVAKESTILAESQAFVRKAQLMSPNEANSITLANMYKDFFKGTRNVSVKVLEKPEIEKLGMGLLLAVNSGSNSDARVVVVEYKGDKSSSEKTVMVGKGITFDAGGVNLKPGRHINGMKYDMTGSAVIVGAMKAIAQFKPKANISIVATLTDNIVSRTSILPDSVVTSMNGKTVEINNTDAEGRLVMADGITYGIRKLGATKIIDISTLTGAVLAALGHTFSGVWTTEESDWKNIEKTAKEQGELVWRMPFHNDFTKYIKGSLVADLKNTDFTGNAGSSSAAEFLREFTEDKPYIHIDIAGTAAKGDMCMGPLVKTLAKLFK</sequence>
<dbReference type="CDD" id="cd00433">
    <property type="entry name" value="Peptidase_M17"/>
    <property type="match status" value="1"/>
</dbReference>
<evidence type="ECO:0000313" key="10">
    <source>
        <dbReference type="EMBL" id="TCG11756.1"/>
    </source>
</evidence>
<dbReference type="EMBL" id="PSZO01000003">
    <property type="protein sequence ID" value="TCG11756.1"/>
    <property type="molecule type" value="Genomic_DNA"/>
</dbReference>
<comment type="similarity">
    <text evidence="1">Belongs to the peptidase M17 family.</text>
</comment>
<dbReference type="AlphaFoldDB" id="A0A4R0XM37"/>
<keyword evidence="2" id="KW-0031">Aminopeptidase</keyword>
<accession>A0A4R0XM37</accession>
<reference evidence="10 11" key="1">
    <citation type="submission" date="2018-02" db="EMBL/GenBank/DDBJ databases">
        <title>Mycoplasma marinum and Mycoplasma todarodis sp. nov., moderately halophilic and psychrotolerant mycoplasmas isolated from cephalopods.</title>
        <authorList>
            <person name="Viver T."/>
        </authorList>
    </citation>
    <scope>NUCLEOTIDE SEQUENCE [LARGE SCALE GENOMIC DNA]</scope>
    <source>
        <strain evidence="10 11">PE</strain>
    </source>
</reference>
<comment type="caution">
    <text evidence="10">The sequence shown here is derived from an EMBL/GenBank/DDBJ whole genome shotgun (WGS) entry which is preliminary data.</text>
</comment>
<dbReference type="InterPro" id="IPR000819">
    <property type="entry name" value="Peptidase_M17_C"/>
</dbReference>
<proteinExistence type="inferred from homology"/>
<dbReference type="PANTHER" id="PTHR11963">
    <property type="entry name" value="LEUCINE AMINOPEPTIDASE-RELATED"/>
    <property type="match status" value="1"/>
</dbReference>
<dbReference type="InterPro" id="IPR011356">
    <property type="entry name" value="Leucine_aapep/pepB"/>
</dbReference>
<evidence type="ECO:0000256" key="3">
    <source>
        <dbReference type="ARBA" id="ARBA00022670"/>
    </source>
</evidence>
<dbReference type="PRINTS" id="PR00481">
    <property type="entry name" value="LAMNOPPTDASE"/>
</dbReference>
<evidence type="ECO:0000313" key="11">
    <source>
        <dbReference type="Proteomes" id="UP000294192"/>
    </source>
</evidence>
<dbReference type="GO" id="GO:0005737">
    <property type="term" value="C:cytoplasm"/>
    <property type="evidence" value="ECO:0007669"/>
    <property type="project" value="InterPro"/>
</dbReference>
<evidence type="ECO:0000256" key="7">
    <source>
        <dbReference type="ARBA" id="ARBA00050021"/>
    </source>
</evidence>
<evidence type="ECO:0000256" key="5">
    <source>
        <dbReference type="ARBA" id="ARBA00033172"/>
    </source>
</evidence>
<protein>
    <recommendedName>
        <fullName evidence="7">Probable cytosol aminopeptidase</fullName>
    </recommendedName>
    <alternativeName>
        <fullName evidence="8">Leucine aminopeptidase</fullName>
    </alternativeName>
    <alternativeName>
        <fullName evidence="5">Leucyl aminopeptidase</fullName>
    </alternativeName>
</protein>
<name>A0A4R0XM37_9MOLU</name>
<evidence type="ECO:0000256" key="2">
    <source>
        <dbReference type="ARBA" id="ARBA00022438"/>
    </source>
</evidence>
<dbReference type="Proteomes" id="UP000294192">
    <property type="component" value="Unassembled WGS sequence"/>
</dbReference>
<comment type="function">
    <text evidence="6">Presumably involved in the processing and regular turnover of intracellular proteins. Catalyzes the removal of unsubstituted N-terminal amino acids from various peptides.</text>
</comment>
<evidence type="ECO:0000256" key="6">
    <source>
        <dbReference type="ARBA" id="ARBA00049972"/>
    </source>
</evidence>
<feature type="domain" description="Cytosol aminopeptidase" evidence="9">
    <location>
        <begin position="309"/>
        <end position="316"/>
    </location>
</feature>
<keyword evidence="11" id="KW-1185">Reference proteome</keyword>
<dbReference type="PROSITE" id="PS00631">
    <property type="entry name" value="CYTOSOL_AP"/>
    <property type="match status" value="1"/>
</dbReference>
<evidence type="ECO:0000256" key="8">
    <source>
        <dbReference type="ARBA" id="ARBA00050061"/>
    </source>
</evidence>
<dbReference type="GO" id="GO:0070006">
    <property type="term" value="F:metalloaminopeptidase activity"/>
    <property type="evidence" value="ECO:0007669"/>
    <property type="project" value="InterPro"/>
</dbReference>
<evidence type="ECO:0000256" key="4">
    <source>
        <dbReference type="ARBA" id="ARBA00022801"/>
    </source>
</evidence>